<evidence type="ECO:0000313" key="1">
    <source>
        <dbReference type="EMBL" id="MQM02169.1"/>
    </source>
</evidence>
<name>A0A843VZ31_COLES</name>
<proteinExistence type="predicted"/>
<sequence length="255" mass="28162">MRAACHARSEATDVRSGKATPEAVAIWSRRPNCRDKVSCRTISWRCDQKAVMASVAIATEGFALHAFGVLVIRLSLFIVHGFVGSPRFCVSQAHECARGWSRCSGTIEVLLWWFGWSPQFFGFTCVVELQLDLTSMTARLRVLPVEMLHGVGTVVVVISEQRLTSCGLTGTCTLCGYWFLIVRCVLAFSGGEVEVVWTLPSKTWSKGLGRRNGRAEEGLSVQFWGQLGYYSSVVLICEFSSSSGLHEFVYCDAPQ</sequence>
<protein>
    <submittedName>
        <fullName evidence="1">Uncharacterized protein</fullName>
    </submittedName>
</protein>
<gene>
    <name evidence="1" type="ORF">Taro_034933</name>
</gene>
<comment type="caution">
    <text evidence="1">The sequence shown here is derived from an EMBL/GenBank/DDBJ whole genome shotgun (WGS) entry which is preliminary data.</text>
</comment>
<evidence type="ECO:0000313" key="2">
    <source>
        <dbReference type="Proteomes" id="UP000652761"/>
    </source>
</evidence>
<keyword evidence="2" id="KW-1185">Reference proteome</keyword>
<reference evidence="1" key="1">
    <citation type="submission" date="2017-07" db="EMBL/GenBank/DDBJ databases">
        <title>Taro Niue Genome Assembly and Annotation.</title>
        <authorList>
            <person name="Atibalentja N."/>
            <person name="Keating K."/>
            <person name="Fields C.J."/>
        </authorList>
    </citation>
    <scope>NUCLEOTIDE SEQUENCE</scope>
    <source>
        <strain evidence="1">Niue_2</strain>
        <tissue evidence="1">Leaf</tissue>
    </source>
</reference>
<accession>A0A843VZ31</accession>
<dbReference type="AlphaFoldDB" id="A0A843VZ31"/>
<organism evidence="1 2">
    <name type="scientific">Colocasia esculenta</name>
    <name type="common">Wild taro</name>
    <name type="synonym">Arum esculentum</name>
    <dbReference type="NCBI Taxonomy" id="4460"/>
    <lineage>
        <taxon>Eukaryota</taxon>
        <taxon>Viridiplantae</taxon>
        <taxon>Streptophyta</taxon>
        <taxon>Embryophyta</taxon>
        <taxon>Tracheophyta</taxon>
        <taxon>Spermatophyta</taxon>
        <taxon>Magnoliopsida</taxon>
        <taxon>Liliopsida</taxon>
        <taxon>Araceae</taxon>
        <taxon>Aroideae</taxon>
        <taxon>Colocasieae</taxon>
        <taxon>Colocasia</taxon>
    </lineage>
</organism>
<dbReference type="EMBL" id="NMUH01002807">
    <property type="protein sequence ID" value="MQM02169.1"/>
    <property type="molecule type" value="Genomic_DNA"/>
</dbReference>
<dbReference type="Proteomes" id="UP000652761">
    <property type="component" value="Unassembled WGS sequence"/>
</dbReference>